<keyword evidence="6" id="KW-0809">Transit peptide</keyword>
<dbReference type="Gene3D" id="4.10.95.10">
    <property type="entry name" value="Cytochrome c oxidase, subunit VIa"/>
    <property type="match status" value="1"/>
</dbReference>
<dbReference type="KEGG" id="dqu:106750138"/>
<evidence type="ECO:0000256" key="11">
    <source>
        <dbReference type="SAM" id="MobiDB-lite"/>
    </source>
</evidence>
<evidence type="ECO:0000256" key="2">
    <source>
        <dbReference type="ARBA" id="ARBA00004673"/>
    </source>
</evidence>
<proteinExistence type="inferred from homology"/>
<evidence type="ECO:0000256" key="8">
    <source>
        <dbReference type="ARBA" id="ARBA00023128"/>
    </source>
</evidence>
<evidence type="ECO:0000256" key="3">
    <source>
        <dbReference type="ARBA" id="ARBA00005553"/>
    </source>
</evidence>
<evidence type="ECO:0000256" key="7">
    <source>
        <dbReference type="ARBA" id="ARBA00022989"/>
    </source>
</evidence>
<keyword evidence="7" id="KW-1133">Transmembrane helix</keyword>
<dbReference type="PANTHER" id="PTHR11504">
    <property type="entry name" value="CYTOCHROME C OXIDASE POLYPEPTIDE VIA"/>
    <property type="match status" value="1"/>
</dbReference>
<protein>
    <submittedName>
        <fullName evidence="13">Cytochrome c oxidase subunit 6A2, mitochondrial-like</fullName>
    </submittedName>
</protein>
<dbReference type="AlphaFoldDB" id="A0A6P3Y6N8"/>
<keyword evidence="12" id="KW-1185">Reference proteome</keyword>
<dbReference type="GO" id="GO:0030234">
    <property type="term" value="F:enzyme regulator activity"/>
    <property type="evidence" value="ECO:0007669"/>
    <property type="project" value="TreeGrafter"/>
</dbReference>
<evidence type="ECO:0000256" key="4">
    <source>
        <dbReference type="ARBA" id="ARBA00022692"/>
    </source>
</evidence>
<dbReference type="InterPro" id="IPR001349">
    <property type="entry name" value="Cyt_c_oxidase_su6a"/>
</dbReference>
<comment type="similarity">
    <text evidence="3 10">Belongs to the cytochrome c oxidase subunit 6A family.</text>
</comment>
<dbReference type="CDD" id="cd00925">
    <property type="entry name" value="Cyt_c_Oxidase_VIa"/>
    <property type="match status" value="1"/>
</dbReference>
<keyword evidence="4" id="KW-0812">Transmembrane</keyword>
<evidence type="ECO:0000256" key="5">
    <source>
        <dbReference type="ARBA" id="ARBA00022792"/>
    </source>
</evidence>
<comment type="pathway">
    <text evidence="2">Energy metabolism; oxidative phosphorylation.</text>
</comment>
<dbReference type="RefSeq" id="XP_014485734.1">
    <property type="nucleotide sequence ID" value="XM_014630248.1"/>
</dbReference>
<keyword evidence="8" id="KW-0496">Mitochondrion</keyword>
<dbReference type="PIRSF" id="PIRSF000277">
    <property type="entry name" value="COX6A1"/>
    <property type="match status" value="1"/>
</dbReference>
<dbReference type="Proteomes" id="UP000515204">
    <property type="component" value="Unplaced"/>
</dbReference>
<evidence type="ECO:0000313" key="12">
    <source>
        <dbReference type="Proteomes" id="UP000515204"/>
    </source>
</evidence>
<organism evidence="12 13">
    <name type="scientific">Dinoponera quadriceps</name>
    <name type="common">South American ant</name>
    <dbReference type="NCBI Taxonomy" id="609295"/>
    <lineage>
        <taxon>Eukaryota</taxon>
        <taxon>Metazoa</taxon>
        <taxon>Ecdysozoa</taxon>
        <taxon>Arthropoda</taxon>
        <taxon>Hexapoda</taxon>
        <taxon>Insecta</taxon>
        <taxon>Pterygota</taxon>
        <taxon>Neoptera</taxon>
        <taxon>Endopterygota</taxon>
        <taxon>Hymenoptera</taxon>
        <taxon>Apocrita</taxon>
        <taxon>Aculeata</taxon>
        <taxon>Formicoidea</taxon>
        <taxon>Formicidae</taxon>
        <taxon>Ponerinae</taxon>
        <taxon>Ponerini</taxon>
        <taxon>Dinoponera</taxon>
    </lineage>
</organism>
<dbReference type="GO" id="GO:0005743">
    <property type="term" value="C:mitochondrial inner membrane"/>
    <property type="evidence" value="ECO:0007669"/>
    <property type="project" value="UniProtKB-SubCell"/>
</dbReference>
<dbReference type="Pfam" id="PF02046">
    <property type="entry name" value="COX6A"/>
    <property type="match status" value="1"/>
</dbReference>
<reference evidence="13" key="1">
    <citation type="submission" date="2025-08" db="UniProtKB">
        <authorList>
            <consortium name="RefSeq"/>
        </authorList>
    </citation>
    <scope>IDENTIFICATION</scope>
</reference>
<dbReference type="InterPro" id="IPR036418">
    <property type="entry name" value="Cyt_c_oxidase_su6a_sf"/>
</dbReference>
<accession>A0A6P3Y6N8</accession>
<evidence type="ECO:0000256" key="9">
    <source>
        <dbReference type="ARBA" id="ARBA00023136"/>
    </source>
</evidence>
<dbReference type="PANTHER" id="PTHR11504:SF0">
    <property type="entry name" value="CYTOCHROME C OXIDASE SUBUNIT"/>
    <property type="match status" value="1"/>
</dbReference>
<dbReference type="GO" id="GO:0006123">
    <property type="term" value="P:mitochondrial electron transport, cytochrome c to oxygen"/>
    <property type="evidence" value="ECO:0007669"/>
    <property type="project" value="TreeGrafter"/>
</dbReference>
<evidence type="ECO:0000313" key="13">
    <source>
        <dbReference type="RefSeq" id="XP_014485734.1"/>
    </source>
</evidence>
<dbReference type="GeneID" id="106750138"/>
<keyword evidence="9" id="KW-0472">Membrane</keyword>
<sequence length="104" mass="12040">MAAWARVGRTFARRYSSATNAETDHAGKGALLWKRITYFVAFPAIGLAMFNSYLNHQAHHNDPRPEFIPYEHMRRRTKPFPWGDGNHTLFHNPKKNALPNGYEE</sequence>
<gene>
    <name evidence="13" type="primary">LOC106750138</name>
</gene>
<dbReference type="FunFam" id="4.10.95.10:FF:000001">
    <property type="entry name" value="Cytochrome c oxidase subunit 6A, mitochondrial"/>
    <property type="match status" value="1"/>
</dbReference>
<dbReference type="OrthoDB" id="5947505at2759"/>
<evidence type="ECO:0000256" key="1">
    <source>
        <dbReference type="ARBA" id="ARBA00004434"/>
    </source>
</evidence>
<keyword evidence="5" id="KW-0999">Mitochondrion inner membrane</keyword>
<evidence type="ECO:0000256" key="10">
    <source>
        <dbReference type="RuleBase" id="RU004396"/>
    </source>
</evidence>
<evidence type="ECO:0000256" key="6">
    <source>
        <dbReference type="ARBA" id="ARBA00022946"/>
    </source>
</evidence>
<dbReference type="SUPFAM" id="SSF81411">
    <property type="entry name" value="Mitochondrial cytochrome c oxidase subunit VIa"/>
    <property type="match status" value="1"/>
</dbReference>
<name>A0A6P3Y6N8_DINQU</name>
<feature type="region of interest" description="Disordered" evidence="11">
    <location>
        <begin position="81"/>
        <end position="104"/>
    </location>
</feature>
<comment type="subcellular location">
    <subcellularLocation>
        <location evidence="1">Mitochondrion inner membrane</location>
        <topology evidence="1">Single-pass membrane protein</topology>
    </subcellularLocation>
</comment>